<comment type="catalytic activity">
    <reaction evidence="2 8">
        <text>Release of an N-terminal amino acid, preferentially leucine, but not glutamic or aspartic acids.</text>
        <dbReference type="EC" id="3.4.11.10"/>
    </reaction>
</comment>
<evidence type="ECO:0000256" key="3">
    <source>
        <dbReference type="ARBA" id="ARBA00009528"/>
    </source>
</evidence>
<dbReference type="AlphaFoldDB" id="A0A7G7CS92"/>
<protein>
    <recommendedName>
        <fullName evidence="8">Probable cytosol aminopeptidase</fullName>
        <ecNumber evidence="8">3.4.11.1</ecNumber>
    </recommendedName>
    <alternativeName>
        <fullName evidence="8">Leucine aminopeptidase</fullName>
        <shortName evidence="8">LAP</shortName>
        <ecNumber evidence="8">3.4.11.10</ecNumber>
    </alternativeName>
    <alternativeName>
        <fullName evidence="8">Leucyl aminopeptidase</fullName>
    </alternativeName>
</protein>
<dbReference type="EC" id="3.4.11.10" evidence="8"/>
<proteinExistence type="inferred from homology"/>
<comment type="catalytic activity">
    <reaction evidence="1 8">
        <text>Release of an N-terminal amino acid, Xaa-|-Yaa-, in which Xaa is preferably Leu, but may be other amino acids including Pro although not Arg or Lys, and Yaa may be Pro. Amino acid amides and methyl esters are also readily hydrolyzed, but rates on arylamides are exceedingly low.</text>
        <dbReference type="EC" id="3.4.11.1"/>
    </reaction>
</comment>
<feature type="binding site" evidence="8">
    <location>
        <position position="375"/>
    </location>
    <ligand>
        <name>Mn(2+)</name>
        <dbReference type="ChEBI" id="CHEBI:29035"/>
        <label>1</label>
    </ligand>
</feature>
<evidence type="ECO:0000256" key="5">
    <source>
        <dbReference type="ARBA" id="ARBA00022670"/>
    </source>
</evidence>
<keyword evidence="11" id="KW-1185">Reference proteome</keyword>
<dbReference type="GO" id="GO:0005737">
    <property type="term" value="C:cytoplasm"/>
    <property type="evidence" value="ECO:0007669"/>
    <property type="project" value="UniProtKB-SubCell"/>
</dbReference>
<dbReference type="Proteomes" id="UP000515743">
    <property type="component" value="Chromosome"/>
</dbReference>
<dbReference type="NCBIfam" id="NF002073">
    <property type="entry name" value="PRK00913.1-2"/>
    <property type="match status" value="1"/>
</dbReference>
<dbReference type="GO" id="GO:0070006">
    <property type="term" value="F:metalloaminopeptidase activity"/>
    <property type="evidence" value="ECO:0007669"/>
    <property type="project" value="InterPro"/>
</dbReference>
<feature type="binding site" evidence="8">
    <location>
        <position position="316"/>
    </location>
    <ligand>
        <name>Mn(2+)</name>
        <dbReference type="ChEBI" id="CHEBI:29035"/>
        <label>2</label>
    </ligand>
</feature>
<feature type="binding site" evidence="8">
    <location>
        <position position="377"/>
    </location>
    <ligand>
        <name>Mn(2+)</name>
        <dbReference type="ChEBI" id="CHEBI:29035"/>
        <label>2</label>
    </ligand>
</feature>
<evidence type="ECO:0000313" key="10">
    <source>
        <dbReference type="EMBL" id="QNE90458.1"/>
    </source>
</evidence>
<dbReference type="InterPro" id="IPR023042">
    <property type="entry name" value="Peptidase_M17_leu_NH2_pept"/>
</dbReference>
<evidence type="ECO:0000256" key="1">
    <source>
        <dbReference type="ARBA" id="ARBA00000135"/>
    </source>
</evidence>
<dbReference type="InterPro" id="IPR008283">
    <property type="entry name" value="Peptidase_M17_N"/>
</dbReference>
<dbReference type="Pfam" id="PF02789">
    <property type="entry name" value="Peptidase_M17_N"/>
    <property type="match status" value="1"/>
</dbReference>
<keyword evidence="8" id="KW-0479">Metal-binding</keyword>
<evidence type="ECO:0000313" key="11">
    <source>
        <dbReference type="Proteomes" id="UP000515743"/>
    </source>
</evidence>
<keyword evidence="4 8" id="KW-0031">Aminopeptidase</keyword>
<dbReference type="InterPro" id="IPR011356">
    <property type="entry name" value="Leucine_aapep/pepB"/>
</dbReference>
<dbReference type="GO" id="GO:0006508">
    <property type="term" value="P:proteolysis"/>
    <property type="evidence" value="ECO:0007669"/>
    <property type="project" value="UniProtKB-KW"/>
</dbReference>
<reference evidence="10 11" key="1">
    <citation type="submission" date="2020-07" db="EMBL/GenBank/DDBJ databases">
        <title>Complete genome and description of Corynebacterium incognita strain Marseille-Q3630 sp. nov.</title>
        <authorList>
            <person name="Boxberger M."/>
        </authorList>
    </citation>
    <scope>NUCLEOTIDE SEQUENCE [LARGE SCALE GENOMIC DNA]</scope>
    <source>
        <strain evidence="10 11">Marseille-Q3630</strain>
    </source>
</reference>
<dbReference type="HAMAP" id="MF_00181">
    <property type="entry name" value="Cytosol_peptidase_M17"/>
    <property type="match status" value="1"/>
</dbReference>
<gene>
    <name evidence="8" type="primary">pepA</name>
    <name evidence="10" type="ORF">H0194_02280</name>
</gene>
<evidence type="ECO:0000259" key="9">
    <source>
        <dbReference type="PROSITE" id="PS00631"/>
    </source>
</evidence>
<feature type="active site" evidence="8">
    <location>
        <position position="379"/>
    </location>
</feature>
<evidence type="ECO:0000256" key="2">
    <source>
        <dbReference type="ARBA" id="ARBA00000967"/>
    </source>
</evidence>
<comment type="subcellular location">
    <subcellularLocation>
        <location evidence="8">Cytoplasm</location>
    </subcellularLocation>
</comment>
<dbReference type="SUPFAM" id="SSF53187">
    <property type="entry name" value="Zn-dependent exopeptidases"/>
    <property type="match status" value="1"/>
</dbReference>
<evidence type="ECO:0000256" key="7">
    <source>
        <dbReference type="ARBA" id="ARBA00049972"/>
    </source>
</evidence>
<sequence length="529" mass="54622">MKKNKKQDAAAQRTVIQPSEVAVPVAGLTSEVEFATAAPAGADALVVAVTKGEEDLELPGTALLDAAATREVFDALTAVGATGKAEEITKLPAPSKADASYLVAVGLGDAEDLAEDTVRRAAGTAARAVKGADTVVTTLGDFGLGAAVEGFILGGYTHRGVRSAEAGEGEGPAAKVVFLDSASTGAKGKNAKEAQAVVDKARIIATETAFARNLVNTTSNFLYPESYADALVAKAGKLGLAVEVLDENELEAQGFGGILAVGKGSQRPPRLVRLTWEPKKLKKNAKSVALVGKGITFDTGGISLKPGNGMWDMISDMGGSAAVAATVFAAAQLELPIKVTATLPLAENMPSGSATRPGDVIVHYGGLTSEVLNTDAEGRLVLADAIARASEDNPDYLIETATLTGAQIVALGNRTAGVMGTDEFRDRVSELGREVGENAWAMPLLAEHDEDIKSKTADIRNIHIGRDGGMEFAGTYLSQFVGEGIEWVHIDVAGPSWNGSGARGYTVPRSTGVPTRTMIATLEDIAAQA</sequence>
<dbReference type="PANTHER" id="PTHR11963">
    <property type="entry name" value="LEUCINE AMINOPEPTIDASE-RELATED"/>
    <property type="match status" value="1"/>
</dbReference>
<feature type="binding site" evidence="8">
    <location>
        <position position="298"/>
    </location>
    <ligand>
        <name>Mn(2+)</name>
        <dbReference type="ChEBI" id="CHEBI:29035"/>
        <label>2</label>
    </ligand>
</feature>
<dbReference type="PRINTS" id="PR00481">
    <property type="entry name" value="LAMNOPPTDASE"/>
</dbReference>
<dbReference type="GO" id="GO:0030145">
    <property type="term" value="F:manganese ion binding"/>
    <property type="evidence" value="ECO:0007669"/>
    <property type="project" value="UniProtKB-UniRule"/>
</dbReference>
<dbReference type="SUPFAM" id="SSF52949">
    <property type="entry name" value="Macro domain-like"/>
    <property type="match status" value="1"/>
</dbReference>
<keyword evidence="8" id="KW-0464">Manganese</keyword>
<dbReference type="PROSITE" id="PS00631">
    <property type="entry name" value="CYTOSOL_AP"/>
    <property type="match status" value="1"/>
</dbReference>
<comment type="cofactor">
    <cofactor evidence="8">
        <name>Mn(2+)</name>
        <dbReference type="ChEBI" id="CHEBI:29035"/>
    </cofactor>
    <text evidence="8">Binds 2 manganese ions per subunit.</text>
</comment>
<dbReference type="Pfam" id="PF00883">
    <property type="entry name" value="Peptidase_M17"/>
    <property type="match status" value="1"/>
</dbReference>
<evidence type="ECO:0000256" key="4">
    <source>
        <dbReference type="ARBA" id="ARBA00022438"/>
    </source>
</evidence>
<dbReference type="EMBL" id="CP059404">
    <property type="protein sequence ID" value="QNE90458.1"/>
    <property type="molecule type" value="Genomic_DNA"/>
</dbReference>
<keyword evidence="6 8" id="KW-0378">Hydrolase</keyword>
<keyword evidence="5 8" id="KW-0645">Protease</keyword>
<dbReference type="InterPro" id="IPR043472">
    <property type="entry name" value="Macro_dom-like"/>
</dbReference>
<evidence type="ECO:0000256" key="8">
    <source>
        <dbReference type="HAMAP-Rule" id="MF_00181"/>
    </source>
</evidence>
<dbReference type="KEGG" id="cik:H0194_02280"/>
<feature type="domain" description="Cytosol aminopeptidase" evidence="9">
    <location>
        <begin position="373"/>
        <end position="380"/>
    </location>
</feature>
<organism evidence="10 11">
    <name type="scientific">Corynebacterium incognita</name>
    <dbReference type="NCBI Taxonomy" id="2754725"/>
    <lineage>
        <taxon>Bacteria</taxon>
        <taxon>Bacillati</taxon>
        <taxon>Actinomycetota</taxon>
        <taxon>Actinomycetes</taxon>
        <taxon>Mycobacteriales</taxon>
        <taxon>Corynebacteriaceae</taxon>
        <taxon>Corynebacterium</taxon>
    </lineage>
</organism>
<dbReference type="PANTHER" id="PTHR11963:SF23">
    <property type="entry name" value="CYTOSOL AMINOPEPTIDASE"/>
    <property type="match status" value="1"/>
</dbReference>
<comment type="function">
    <text evidence="7 8">Presumably involved in the processing and regular turnover of intracellular proteins. Catalyzes the removal of unsubstituted N-terminal amino acids from various peptides.</text>
</comment>
<comment type="similarity">
    <text evidence="3 8">Belongs to the peptidase M17 family.</text>
</comment>
<accession>A0A7G7CS92</accession>
<name>A0A7G7CS92_9CORY</name>
<feature type="binding site" evidence="8">
    <location>
        <position position="293"/>
    </location>
    <ligand>
        <name>Mn(2+)</name>
        <dbReference type="ChEBI" id="CHEBI:29035"/>
        <label>2</label>
    </ligand>
</feature>
<dbReference type="Gene3D" id="3.40.220.10">
    <property type="entry name" value="Leucine Aminopeptidase, subunit E, domain 1"/>
    <property type="match status" value="1"/>
</dbReference>
<dbReference type="Gene3D" id="3.40.630.10">
    <property type="entry name" value="Zn peptidases"/>
    <property type="match status" value="1"/>
</dbReference>
<feature type="binding site" evidence="8">
    <location>
        <position position="377"/>
    </location>
    <ligand>
        <name>Mn(2+)</name>
        <dbReference type="ChEBI" id="CHEBI:29035"/>
        <label>1</label>
    </ligand>
</feature>
<feature type="active site" evidence="8">
    <location>
        <position position="305"/>
    </location>
</feature>
<dbReference type="RefSeq" id="WP_185176831.1">
    <property type="nucleotide sequence ID" value="NZ_CP059404.1"/>
</dbReference>
<dbReference type="CDD" id="cd00433">
    <property type="entry name" value="Peptidase_M17"/>
    <property type="match status" value="1"/>
</dbReference>
<dbReference type="EC" id="3.4.11.1" evidence="8"/>
<feature type="binding site" evidence="8">
    <location>
        <position position="298"/>
    </location>
    <ligand>
        <name>Mn(2+)</name>
        <dbReference type="ChEBI" id="CHEBI:29035"/>
        <label>1</label>
    </ligand>
</feature>
<keyword evidence="8" id="KW-0963">Cytoplasm</keyword>
<dbReference type="InterPro" id="IPR000819">
    <property type="entry name" value="Peptidase_M17_C"/>
</dbReference>
<evidence type="ECO:0000256" key="6">
    <source>
        <dbReference type="ARBA" id="ARBA00022801"/>
    </source>
</evidence>